<dbReference type="EMBL" id="CP018335">
    <property type="protein sequence ID" value="APM40556.1"/>
    <property type="molecule type" value="Genomic_DNA"/>
</dbReference>
<evidence type="ECO:0000313" key="4">
    <source>
        <dbReference type="EMBL" id="APM40556.1"/>
    </source>
</evidence>
<evidence type="ECO:0000256" key="1">
    <source>
        <dbReference type="SAM" id="Coils"/>
    </source>
</evidence>
<feature type="domain" description="Phage head morphogenesis" evidence="2">
    <location>
        <begin position="203"/>
        <end position="310"/>
    </location>
</feature>
<name>A0A1L5FC21_CLOKL</name>
<evidence type="ECO:0008006" key="6">
    <source>
        <dbReference type="Google" id="ProtNLM"/>
    </source>
</evidence>
<dbReference type="InterPro" id="IPR029100">
    <property type="entry name" value="Ntox50"/>
</dbReference>
<evidence type="ECO:0000313" key="5">
    <source>
        <dbReference type="Proteomes" id="UP000184604"/>
    </source>
</evidence>
<dbReference type="RefSeq" id="WP_073540143.1">
    <property type="nucleotide sequence ID" value="NZ_CP018335.1"/>
</dbReference>
<gene>
    <name evidence="4" type="ORF">BS101_18405</name>
</gene>
<dbReference type="Pfam" id="PF15542">
    <property type="entry name" value="Ntox50"/>
    <property type="match status" value="1"/>
</dbReference>
<dbReference type="AlphaFoldDB" id="A0A1L5FC21"/>
<evidence type="ECO:0000259" key="3">
    <source>
        <dbReference type="Pfam" id="PF15542"/>
    </source>
</evidence>
<dbReference type="NCBIfam" id="TIGR01641">
    <property type="entry name" value="phageSPP1_gp7"/>
    <property type="match status" value="1"/>
</dbReference>
<protein>
    <recommendedName>
        <fullName evidence="6">Phage head morphogenesis domain-containing protein</fullName>
    </recommendedName>
</protein>
<dbReference type="Proteomes" id="UP000184604">
    <property type="component" value="Chromosome"/>
</dbReference>
<dbReference type="InterPro" id="IPR006528">
    <property type="entry name" value="Phage_head_morphogenesis_dom"/>
</dbReference>
<feature type="domain" description="Bacterial toxin 50" evidence="3">
    <location>
        <begin position="420"/>
        <end position="512"/>
    </location>
</feature>
<reference evidence="4 5" key="1">
    <citation type="submission" date="2016-12" db="EMBL/GenBank/DDBJ databases">
        <title>Complete genome sequence of Clostridium kluyveri JZZ isolated from the pit mud of a Chinese flavor liquor-making factory.</title>
        <authorList>
            <person name="Wang Y."/>
        </authorList>
    </citation>
    <scope>NUCLEOTIDE SEQUENCE [LARGE SCALE GENOMIC DNA]</scope>
    <source>
        <strain evidence="4 5">JZZ</strain>
    </source>
</reference>
<feature type="coiled-coil region" evidence="1">
    <location>
        <begin position="8"/>
        <end position="39"/>
    </location>
</feature>
<organism evidence="4 5">
    <name type="scientific">Clostridium kluyveri</name>
    <dbReference type="NCBI Taxonomy" id="1534"/>
    <lineage>
        <taxon>Bacteria</taxon>
        <taxon>Bacillati</taxon>
        <taxon>Bacillota</taxon>
        <taxon>Clostridia</taxon>
        <taxon>Eubacteriales</taxon>
        <taxon>Clostridiaceae</taxon>
        <taxon>Clostridium</taxon>
    </lineage>
</organism>
<dbReference type="OrthoDB" id="9765386at2"/>
<dbReference type="Pfam" id="PF04233">
    <property type="entry name" value="Phage_Mu_F"/>
    <property type="match status" value="1"/>
</dbReference>
<accession>A0A1L5FC21</accession>
<proteinExistence type="predicted"/>
<evidence type="ECO:0000259" key="2">
    <source>
        <dbReference type="Pfam" id="PF04233"/>
    </source>
</evidence>
<keyword evidence="1" id="KW-0175">Coiled coil</keyword>
<sequence>MNNIEYWEKRAEDKLKSQYKKGEDLNNELKDHYEKALAEIRKNIADFYMRFAKDNNMTYIDAVKQLTGKEYNWWRKSIDEYIEELKALQDLGDSEDSGFKELLLELNTLAMKSRINRFEGLMLNIQIELAKLYEKEHTQITGLLKDVAEDVYYQTIYDVQVGRGIGHSFSKLDSKTVEDIISYPWSGDNYSNRIWKQKDKLVDTIKQELTQKFIQGKDVRTTSKAVADKMNVSYKNACTLVETETSYIAGQTTLKGYKATGMEQYQYLATLDTRTSELCRHEDGKVFDIDDAVVGVNYPPLHVRCRSTTIPYFEDEKGERAARGAGGKTYYVPGDMTYRDWYDKYVKDNPEEELAEKKVNNLSSDKKQYKEYKSVLGKDAPKSFDKFQELKYNNSNEYSQLKKIYTVKSNIKNGTQKLDIEEGKQGKHIKEHNNYIEGRSYLTIPKEEIQKLVNKYAGTGTFEFDRKGNIKNKELVQINKNIGVNLNNKTGDESKTNRFYIHYSKSGTHVVPTLKGVDKK</sequence>